<evidence type="ECO:0000259" key="3">
    <source>
        <dbReference type="Pfam" id="PF13490"/>
    </source>
</evidence>
<dbReference type="AlphaFoldDB" id="A0A9W6FMM3"/>
<evidence type="ECO:0000256" key="1">
    <source>
        <dbReference type="ARBA" id="ARBA00023015"/>
    </source>
</evidence>
<keyword evidence="5" id="KW-1185">Reference proteome</keyword>
<dbReference type="Gene3D" id="1.10.10.1320">
    <property type="entry name" value="Anti-sigma factor, zinc-finger domain"/>
    <property type="match status" value="1"/>
</dbReference>
<keyword evidence="1" id="KW-0805">Transcription regulation</keyword>
<comment type="caution">
    <text evidence="4">The sequence shown here is derived from an EMBL/GenBank/DDBJ whole genome shotgun (WGS) entry which is preliminary data.</text>
</comment>
<reference evidence="4" key="1">
    <citation type="submission" date="2022-12" db="EMBL/GenBank/DDBJ databases">
        <title>Reference genome sequencing for broad-spectrum identification of bacterial and archaeal isolates by mass spectrometry.</title>
        <authorList>
            <person name="Sekiguchi Y."/>
            <person name="Tourlousse D.M."/>
        </authorList>
    </citation>
    <scope>NUCLEOTIDE SEQUENCE</scope>
    <source>
        <strain evidence="4">14</strain>
    </source>
</reference>
<feature type="domain" description="Putative zinc-finger" evidence="3">
    <location>
        <begin position="6"/>
        <end position="39"/>
    </location>
</feature>
<evidence type="ECO:0000313" key="5">
    <source>
        <dbReference type="Proteomes" id="UP001144396"/>
    </source>
</evidence>
<keyword evidence="2" id="KW-0804">Transcription</keyword>
<dbReference type="EMBL" id="BSDP01000001">
    <property type="protein sequence ID" value="GLI26039.1"/>
    <property type="molecule type" value="Genomic_DNA"/>
</dbReference>
<gene>
    <name evidence="4" type="ORF">ARHIZOSPH14_02810</name>
</gene>
<protein>
    <recommendedName>
        <fullName evidence="3">Putative zinc-finger domain-containing protein</fullName>
    </recommendedName>
</protein>
<accession>A0A9W6FMM3</accession>
<organism evidence="4 5">
    <name type="scientific">Agromyces rhizosphaerae</name>
    <dbReference type="NCBI Taxonomy" id="88374"/>
    <lineage>
        <taxon>Bacteria</taxon>
        <taxon>Bacillati</taxon>
        <taxon>Actinomycetota</taxon>
        <taxon>Actinomycetes</taxon>
        <taxon>Micrococcales</taxon>
        <taxon>Microbacteriaceae</taxon>
        <taxon>Agromyces</taxon>
    </lineage>
</organism>
<dbReference type="Proteomes" id="UP001144396">
    <property type="component" value="Unassembled WGS sequence"/>
</dbReference>
<proteinExistence type="predicted"/>
<name>A0A9W6FMM3_9MICO</name>
<sequence>MTDCGCDKAKAELEEYLHDELCKEDAADIREHMAHCEDCSSELRVGQVLTDAVKRACREQAPEHIRDQVLARIRDVQAGHGSPVAGI</sequence>
<dbReference type="InterPro" id="IPR027383">
    <property type="entry name" value="Znf_put"/>
</dbReference>
<dbReference type="RefSeq" id="WP_281882037.1">
    <property type="nucleotide sequence ID" value="NZ_BSDP01000001.1"/>
</dbReference>
<dbReference type="InterPro" id="IPR041916">
    <property type="entry name" value="Anti_sigma_zinc_sf"/>
</dbReference>
<evidence type="ECO:0000313" key="4">
    <source>
        <dbReference type="EMBL" id="GLI26039.1"/>
    </source>
</evidence>
<dbReference type="Pfam" id="PF13490">
    <property type="entry name" value="zf-HC2"/>
    <property type="match status" value="1"/>
</dbReference>
<evidence type="ECO:0000256" key="2">
    <source>
        <dbReference type="ARBA" id="ARBA00023163"/>
    </source>
</evidence>